<organism evidence="2">
    <name type="scientific">Spheniscid alphaherpesvirus 1</name>
    <dbReference type="NCBI Taxonomy" id="2560777"/>
    <lineage>
        <taxon>Viruses</taxon>
        <taxon>Duplodnaviria</taxon>
        <taxon>Heunggongvirae</taxon>
        <taxon>Peploviricota</taxon>
        <taxon>Herviviricetes</taxon>
        <taxon>Herpesvirales</taxon>
        <taxon>Orthoherpesviridae</taxon>
        <taxon>Alphaherpesvirinae</taxon>
        <taxon>Mardivirus</taxon>
        <taxon>Mardivirus spheniscidalpha1</taxon>
    </lineage>
</organism>
<evidence type="ECO:0000313" key="2">
    <source>
        <dbReference type="EMBL" id="SCL76908.1"/>
    </source>
</evidence>
<protein>
    <submittedName>
        <fullName evidence="2">Uncharacterized protein</fullName>
    </submittedName>
</protein>
<dbReference type="Proteomes" id="UP000280017">
    <property type="component" value="Segment"/>
</dbReference>
<gene>
    <name evidence="2" type="primary">HP1</name>
</gene>
<dbReference type="EMBL" id="LT608136">
    <property type="protein sequence ID" value="SCL76908.1"/>
    <property type="molecule type" value="Genomic_DNA"/>
</dbReference>
<accession>A0A1R3TCD9</accession>
<sequence length="149" mass="16837">MPHSCPVCEGLIEPTREIRLTVKTGCKKKTIVITPLFKVFAAKAVIPGRQTYPRIIEEKAEDFTKATTDEELAVCEYERSATNTAEVIPLRVVTDLRSLGCPVERAIIMETERTRGIHMRTFCILLSFLLVLGTVMAIVLIIKRLEYRT</sequence>
<feature type="transmembrane region" description="Helical" evidence="1">
    <location>
        <begin position="122"/>
        <end position="142"/>
    </location>
</feature>
<evidence type="ECO:0000256" key="1">
    <source>
        <dbReference type="SAM" id="Phobius"/>
    </source>
</evidence>
<keyword evidence="1" id="KW-0812">Transmembrane</keyword>
<reference evidence="2" key="1">
    <citation type="submission" date="2016-08" db="EMBL/GenBank/DDBJ databases">
        <authorList>
            <person name="Seilhamer J.J."/>
        </authorList>
    </citation>
    <scope>NUCLEOTIDE SEQUENCE</scope>
    <source>
        <strain evidence="2">Lib01003</strain>
    </source>
</reference>
<keyword evidence="1" id="KW-0472">Membrane</keyword>
<proteinExistence type="predicted"/>
<name>A0A1R3TCD9_9ALPH</name>
<keyword evidence="1" id="KW-1133">Transmembrane helix</keyword>